<dbReference type="Gene3D" id="3.40.50.720">
    <property type="entry name" value="NAD(P)-binding Rossmann-like Domain"/>
    <property type="match status" value="1"/>
</dbReference>
<sequence length="172" mass="17322">MLTVRARPGSLTDTAARLVTAAGIPSALVDAMPPPRAAALAGLGDADFESAFVVPLADLAQTLADLLPLHRRIVLVGSIAGLGDWDAVLSGAFAAGATGLMRSVALEFMSHGVTINLIAAPSDDPCHALQVAALASALLASDGVSGQAVPCDGGANLRMSRARPRAAPLREP</sequence>
<dbReference type="HOGENOM" id="CLU_1553712_0_0_5"/>
<evidence type="ECO:0000313" key="2">
    <source>
        <dbReference type="Proteomes" id="UP000009134"/>
    </source>
</evidence>
<dbReference type="EMBL" id="CP000248">
    <property type="protein sequence ID" value="ABD26005.1"/>
    <property type="molecule type" value="Genomic_DNA"/>
</dbReference>
<dbReference type="RefSeq" id="WP_011445215.1">
    <property type="nucleotide sequence ID" value="NC_007794.1"/>
</dbReference>
<dbReference type="AlphaFoldDB" id="Q2G818"/>
<evidence type="ECO:0000313" key="1">
    <source>
        <dbReference type="EMBL" id="ABD26005.1"/>
    </source>
</evidence>
<dbReference type="InterPro" id="IPR036291">
    <property type="entry name" value="NAD(P)-bd_dom_sf"/>
</dbReference>
<dbReference type="STRING" id="279238.Saro_1565"/>
<proteinExistence type="predicted"/>
<dbReference type="Proteomes" id="UP000009134">
    <property type="component" value="Chromosome"/>
</dbReference>
<protein>
    <submittedName>
        <fullName evidence="1">Oxidoreductase, short-chain dehydrogenase/reductase family</fullName>
    </submittedName>
</protein>
<dbReference type="KEGG" id="nar:Saro_1565"/>
<gene>
    <name evidence="1" type="ordered locus">Saro_1565</name>
</gene>
<dbReference type="eggNOG" id="ENOG5031BQJ">
    <property type="taxonomic scope" value="Bacteria"/>
</dbReference>
<accession>Q2G818</accession>
<dbReference type="SUPFAM" id="SSF51735">
    <property type="entry name" value="NAD(P)-binding Rossmann-fold domains"/>
    <property type="match status" value="1"/>
</dbReference>
<name>Q2G818_NOVAD</name>
<reference evidence="2" key="1">
    <citation type="submission" date="2006-01" db="EMBL/GenBank/DDBJ databases">
        <title>Complete sequence of Novosphingobium aromaticivorans DSM 12444.</title>
        <authorList>
            <consortium name="US DOE Joint Genome Institute"/>
            <person name="Copeland A."/>
            <person name="Lucas S."/>
            <person name="Lapidus A."/>
            <person name="Barry K."/>
            <person name="Detter J.C."/>
            <person name="Glavina T."/>
            <person name="Hammon N."/>
            <person name="Israni S."/>
            <person name="Pitluck S."/>
            <person name="Chain P."/>
            <person name="Malfatti S."/>
            <person name="Shin M."/>
            <person name="Vergez L."/>
            <person name="Schmutz J."/>
            <person name="Larimer F."/>
            <person name="Land M."/>
            <person name="Kyrpides N."/>
            <person name="Ivanova N."/>
            <person name="Fredrickson J."/>
            <person name="Balkwill D."/>
            <person name="Romine M.F."/>
            <person name="Richardson P."/>
        </authorList>
    </citation>
    <scope>NUCLEOTIDE SEQUENCE [LARGE SCALE GENOMIC DNA]</scope>
    <source>
        <strain evidence="2">ATCC 700278 / DSM 12444 / CCUG 56034 / CIP 105152 / NBRC 16084 / F199</strain>
    </source>
</reference>
<keyword evidence="2" id="KW-1185">Reference proteome</keyword>
<organism evidence="1 2">
    <name type="scientific">Novosphingobium aromaticivorans (strain ATCC 700278 / DSM 12444 / CCUG 56034 / CIP 105152 / NBRC 16084 / F199)</name>
    <dbReference type="NCBI Taxonomy" id="279238"/>
    <lineage>
        <taxon>Bacteria</taxon>
        <taxon>Pseudomonadati</taxon>
        <taxon>Pseudomonadota</taxon>
        <taxon>Alphaproteobacteria</taxon>
        <taxon>Sphingomonadales</taxon>
        <taxon>Sphingomonadaceae</taxon>
        <taxon>Novosphingobium</taxon>
    </lineage>
</organism>